<dbReference type="Pfam" id="PF14337">
    <property type="entry name" value="Abi_alpha"/>
    <property type="match status" value="1"/>
</dbReference>
<organism evidence="1 2">
    <name type="scientific">Poseidonocella sedimentorum</name>
    <dbReference type="NCBI Taxonomy" id="871652"/>
    <lineage>
        <taxon>Bacteria</taxon>
        <taxon>Pseudomonadati</taxon>
        <taxon>Pseudomonadota</taxon>
        <taxon>Alphaproteobacteria</taxon>
        <taxon>Rhodobacterales</taxon>
        <taxon>Roseobacteraceae</taxon>
        <taxon>Poseidonocella</taxon>
    </lineage>
</organism>
<dbReference type="Proteomes" id="UP000199302">
    <property type="component" value="Unassembled WGS sequence"/>
</dbReference>
<keyword evidence="2" id="KW-1185">Reference proteome</keyword>
<name>A0A1I6DIF6_9RHOB</name>
<evidence type="ECO:0000313" key="2">
    <source>
        <dbReference type="Proteomes" id="UP000199302"/>
    </source>
</evidence>
<dbReference type="EMBL" id="FOYI01000003">
    <property type="protein sequence ID" value="SFR05245.1"/>
    <property type="molecule type" value="Genomic_DNA"/>
</dbReference>
<proteinExistence type="predicted"/>
<accession>A0A1I6DIF6</accession>
<dbReference type="AlphaFoldDB" id="A0A1I6DIF6"/>
<evidence type="ECO:0008006" key="3">
    <source>
        <dbReference type="Google" id="ProtNLM"/>
    </source>
</evidence>
<reference evidence="1 2" key="1">
    <citation type="submission" date="2016-10" db="EMBL/GenBank/DDBJ databases">
        <authorList>
            <person name="de Groot N.N."/>
        </authorList>
    </citation>
    <scope>NUCLEOTIDE SEQUENCE [LARGE SCALE GENOMIC DNA]</scope>
    <source>
        <strain evidence="2">KMM 9023,NRIC 0796,JCM 17311,KCTC 23692</strain>
    </source>
</reference>
<evidence type="ECO:0000313" key="1">
    <source>
        <dbReference type="EMBL" id="SFR05245.1"/>
    </source>
</evidence>
<sequence>MSEDDGSGDLAGIGKVAQAIPEAGWTKAIDTACDTFSDLIAPITKTTAGLGALIQAKFDAMIDVQKVFAADAVQRARQKTQNLIPPENQRPSARVLVKAIEEASLESDENLRDIWANLIANEIHGGAVHPVFPQILSQLSASDALVLAQIAEKNAKKTMKAYARALTASVSVFGFGVTTVLGESSDAHHEYLDRLGLVEKRDGFWSLTHFGEEFVAAVTDPSFSVASADV</sequence>
<protein>
    <recommendedName>
        <fullName evidence="3">DUF4393 domain-containing protein</fullName>
    </recommendedName>
</protein>
<gene>
    <name evidence="1" type="ORF">SAMN04515673_103333</name>
</gene>
<dbReference type="InterPro" id="IPR025506">
    <property type="entry name" value="Abi_alpha"/>
</dbReference>